<evidence type="ECO:0000313" key="1">
    <source>
        <dbReference type="EMBL" id="EKD65838.1"/>
    </source>
</evidence>
<dbReference type="EMBL" id="AMFJ01021665">
    <property type="protein sequence ID" value="EKD65838.1"/>
    <property type="molecule type" value="Genomic_DNA"/>
</dbReference>
<gene>
    <name evidence="1" type="ORF">ACD_49C00079G0002</name>
</gene>
<proteinExistence type="predicted"/>
<reference evidence="1" key="1">
    <citation type="journal article" date="2012" name="Science">
        <title>Fermentation, hydrogen, and sulfur metabolism in multiple uncultivated bacterial phyla.</title>
        <authorList>
            <person name="Wrighton K.C."/>
            <person name="Thomas B.C."/>
            <person name="Sharon I."/>
            <person name="Miller C.S."/>
            <person name="Castelle C.J."/>
            <person name="VerBerkmoes N.C."/>
            <person name="Wilkins M.J."/>
            <person name="Hettich R.L."/>
            <person name="Lipton M.S."/>
            <person name="Williams K.H."/>
            <person name="Long P.E."/>
            <person name="Banfield J.F."/>
        </authorList>
    </citation>
    <scope>NUCLEOTIDE SEQUENCE [LARGE SCALE GENOMIC DNA]</scope>
</reference>
<sequence>MTTDDIKKDWLSENQGEKPAISSSWIDDLEKVTDQFREAFDWILGDWNSKSNLILNWDIADKILEIRWERLNPTDVDSDNWHIWEMVFSEILQNTWDYRFKKGIFVTGISWISGNNWTVWFWKIIQLLDLYPTLPVILIDNKFWRDGSYGPDVVGIMRKISKYPNVRIFSMKEFFQRTIKESDEWKNTTNEEIRDIMIENMIYWGRSWVDNAHIERNLSGIRHDLWHALNGVADYDKNKLIGKARWLWLSWTDEEIIDQVMNSKTIKTQNNEFISMKWVFIDWDGTLFKDWKFRKELFQEAFKLSQEKWISLSIWTGWANINQIYQILEQNQIFWFNVCSKQDCSWLEVSFTFDDLEKDKLEEEYWVKILEHKQV</sequence>
<dbReference type="SUPFAM" id="SSF56784">
    <property type="entry name" value="HAD-like"/>
    <property type="match status" value="1"/>
</dbReference>
<dbReference type="InterPro" id="IPR036412">
    <property type="entry name" value="HAD-like_sf"/>
</dbReference>
<organism evidence="1">
    <name type="scientific">uncultured bacterium</name>
    <name type="common">gcode 4</name>
    <dbReference type="NCBI Taxonomy" id="1234023"/>
    <lineage>
        <taxon>Bacteria</taxon>
        <taxon>environmental samples</taxon>
    </lineage>
</organism>
<comment type="caution">
    <text evidence="1">The sequence shown here is derived from an EMBL/GenBank/DDBJ whole genome shotgun (WGS) entry which is preliminary data.</text>
</comment>
<dbReference type="AlphaFoldDB" id="K2BAR4"/>
<protein>
    <submittedName>
        <fullName evidence="1">Uncharacterized protein</fullName>
    </submittedName>
</protein>
<accession>K2BAR4</accession>
<name>K2BAR4_9BACT</name>